<feature type="signal peptide" evidence="3">
    <location>
        <begin position="1"/>
        <end position="24"/>
    </location>
</feature>
<organism evidence="4 5">
    <name type="scientific">Alkalispirochaeta sphaeroplastigenens</name>
    <dbReference type="NCBI Taxonomy" id="1187066"/>
    <lineage>
        <taxon>Bacteria</taxon>
        <taxon>Pseudomonadati</taxon>
        <taxon>Spirochaetota</taxon>
        <taxon>Spirochaetia</taxon>
        <taxon>Spirochaetales</taxon>
        <taxon>Spirochaetaceae</taxon>
        <taxon>Alkalispirochaeta</taxon>
    </lineage>
</organism>
<accession>A0A2S4JGL2</accession>
<dbReference type="InterPro" id="IPR050490">
    <property type="entry name" value="Bact_solute-bd_prot1"/>
</dbReference>
<dbReference type="Gene3D" id="3.40.190.10">
    <property type="entry name" value="Periplasmic binding protein-like II"/>
    <property type="match status" value="2"/>
</dbReference>
<evidence type="ECO:0000313" key="4">
    <source>
        <dbReference type="EMBL" id="POQ98672.1"/>
    </source>
</evidence>
<comment type="similarity">
    <text evidence="2">Belongs to the bacterial solute-binding protein 1 family.</text>
</comment>
<evidence type="ECO:0000313" key="5">
    <source>
        <dbReference type="Proteomes" id="UP000237350"/>
    </source>
</evidence>
<dbReference type="PANTHER" id="PTHR43649:SF12">
    <property type="entry name" value="DIACETYLCHITOBIOSE BINDING PROTEIN DASA"/>
    <property type="match status" value="1"/>
</dbReference>
<keyword evidence="5" id="KW-1185">Reference proteome</keyword>
<protein>
    <submittedName>
        <fullName evidence="4">ABC transporter substrate-binding protein</fullName>
    </submittedName>
</protein>
<dbReference type="PANTHER" id="PTHR43649">
    <property type="entry name" value="ARABINOSE-BINDING PROTEIN-RELATED"/>
    <property type="match status" value="1"/>
</dbReference>
<dbReference type="Proteomes" id="UP000237350">
    <property type="component" value="Unassembled WGS sequence"/>
</dbReference>
<dbReference type="SUPFAM" id="SSF53850">
    <property type="entry name" value="Periplasmic binding protein-like II"/>
    <property type="match status" value="1"/>
</dbReference>
<sequence length="422" mass="46043">MHRKGLAALVMAGALLFTSIPLFAGGRAEASDEIVLTWPSIWVGQDSKAAAMEEIVAEFNEKHAGSIRVVVEPQPDYDGYEDSIRTRLAAGQAPDIFTFKLSPTTAVYYDSDLLMDFSNELSRGWGDTFNQGNLQASTVAGATKSLPYEIGFTPVWYNRDLFRKAGIESFPETMDEFWRATEKLKAIGVVPTSQMTGGTNAWTSMLWYTHFVGSFGGPGVWERGLDDPAFEKAAAILKRLYQDGNTTRDAIGADAGVSGGHFQSGRTAMFINGPWYIGNIRENSPEVYRATGLAAAPAAGDYHGHQVGWLHTNLAAANTTDPARRQAVITFLQHLTSPENARRVSLSSGSLLAIEFDIPDDVELDPLQRMFIEAGNEAAFLIDHLEASMPVDVVYEFGQALGAMVLRDLSPAEFVEMLRASL</sequence>
<comment type="subcellular location">
    <subcellularLocation>
        <location evidence="1">Periplasm</location>
    </subcellularLocation>
</comment>
<dbReference type="GO" id="GO:0042597">
    <property type="term" value="C:periplasmic space"/>
    <property type="evidence" value="ECO:0007669"/>
    <property type="project" value="UniProtKB-SubCell"/>
</dbReference>
<evidence type="ECO:0000256" key="2">
    <source>
        <dbReference type="ARBA" id="ARBA00008520"/>
    </source>
</evidence>
<reference evidence="5" key="1">
    <citation type="submission" date="2015-12" db="EMBL/GenBank/DDBJ databases">
        <authorList>
            <person name="Lodha T.D."/>
            <person name="Chintalapati S."/>
            <person name="Chintalapati V.R."/>
            <person name="Sravanthi T."/>
        </authorList>
    </citation>
    <scope>NUCLEOTIDE SEQUENCE [LARGE SCALE GENOMIC DNA]</scope>
    <source>
        <strain evidence="5">JC133</strain>
    </source>
</reference>
<gene>
    <name evidence="4" type="ORF">AU468_12475</name>
</gene>
<evidence type="ECO:0000256" key="1">
    <source>
        <dbReference type="ARBA" id="ARBA00004418"/>
    </source>
</evidence>
<feature type="chain" id="PRO_5015577344" evidence="3">
    <location>
        <begin position="25"/>
        <end position="422"/>
    </location>
</feature>
<name>A0A2S4JGL2_9SPIO</name>
<dbReference type="Pfam" id="PF01547">
    <property type="entry name" value="SBP_bac_1"/>
    <property type="match status" value="1"/>
</dbReference>
<comment type="caution">
    <text evidence="4">The sequence shown here is derived from an EMBL/GenBank/DDBJ whole genome shotgun (WGS) entry which is preliminary data.</text>
</comment>
<dbReference type="InterPro" id="IPR006059">
    <property type="entry name" value="SBP"/>
</dbReference>
<proteinExistence type="inferred from homology"/>
<evidence type="ECO:0000256" key="3">
    <source>
        <dbReference type="SAM" id="SignalP"/>
    </source>
</evidence>
<dbReference type="EMBL" id="LPWH01000118">
    <property type="protein sequence ID" value="POQ98672.1"/>
    <property type="molecule type" value="Genomic_DNA"/>
</dbReference>
<dbReference type="AlphaFoldDB" id="A0A2S4JGL2"/>
<keyword evidence="3" id="KW-0732">Signal</keyword>
<dbReference type="OrthoDB" id="9798191at2"/>
<dbReference type="RefSeq" id="WP_103681011.1">
    <property type="nucleotide sequence ID" value="NZ_LPWH01000118.1"/>
</dbReference>